<dbReference type="SUPFAM" id="SSF52980">
    <property type="entry name" value="Restriction endonuclease-like"/>
    <property type="match status" value="1"/>
</dbReference>
<comment type="subcellular location">
    <subcellularLocation>
        <location evidence="4">Cytoplasm</location>
    </subcellularLocation>
</comment>
<evidence type="ECO:0000259" key="14">
    <source>
        <dbReference type="PROSITE" id="PS51975"/>
    </source>
</evidence>
<proteinExistence type="inferred from homology"/>
<dbReference type="GO" id="GO:0003723">
    <property type="term" value="F:RNA binding"/>
    <property type="evidence" value="ECO:0007669"/>
    <property type="project" value="InterPro"/>
</dbReference>
<dbReference type="HAMAP" id="MF_00048">
    <property type="entry name" value="UPF0102"/>
    <property type="match status" value="1"/>
</dbReference>
<dbReference type="InterPro" id="IPR011856">
    <property type="entry name" value="tRNA_endonuc-like_dom_sf"/>
</dbReference>
<dbReference type="InterPro" id="IPR024567">
    <property type="entry name" value="RNase_HII/HIII_dom"/>
</dbReference>
<dbReference type="Pfam" id="PF01351">
    <property type="entry name" value="RNase_HII"/>
    <property type="match status" value="1"/>
</dbReference>
<dbReference type="GO" id="GO:0046872">
    <property type="term" value="F:metal ion binding"/>
    <property type="evidence" value="ECO:0007669"/>
    <property type="project" value="UniProtKB-KW"/>
</dbReference>
<keyword evidence="8" id="KW-0963">Cytoplasm</keyword>
<evidence type="ECO:0000313" key="15">
    <source>
        <dbReference type="EMBL" id="SVA28263.1"/>
    </source>
</evidence>
<accession>A0A381UN67</accession>
<keyword evidence="9" id="KW-0540">Nuclease</keyword>
<gene>
    <name evidence="15" type="ORF">METZ01_LOCUS81117</name>
</gene>
<dbReference type="PANTHER" id="PTHR10954:SF18">
    <property type="entry name" value="RIBONUCLEASE HII"/>
    <property type="match status" value="1"/>
</dbReference>
<dbReference type="InterPro" id="IPR022898">
    <property type="entry name" value="RNase_HII"/>
</dbReference>
<evidence type="ECO:0000256" key="8">
    <source>
        <dbReference type="ARBA" id="ARBA00022490"/>
    </source>
</evidence>
<evidence type="ECO:0000256" key="9">
    <source>
        <dbReference type="ARBA" id="ARBA00022722"/>
    </source>
</evidence>
<evidence type="ECO:0000256" key="10">
    <source>
        <dbReference type="ARBA" id="ARBA00022723"/>
    </source>
</evidence>
<dbReference type="NCBIfam" id="NF000594">
    <property type="entry name" value="PRK00015.1-1"/>
    <property type="match status" value="1"/>
</dbReference>
<dbReference type="HAMAP" id="MF_00052_B">
    <property type="entry name" value="RNase_HII_B"/>
    <property type="match status" value="1"/>
</dbReference>
<evidence type="ECO:0000256" key="1">
    <source>
        <dbReference type="ARBA" id="ARBA00000077"/>
    </source>
</evidence>
<dbReference type="NCBIfam" id="NF000595">
    <property type="entry name" value="PRK00015.1-3"/>
    <property type="match status" value="1"/>
</dbReference>
<dbReference type="SUPFAM" id="SSF53098">
    <property type="entry name" value="Ribonuclease H-like"/>
    <property type="match status" value="1"/>
</dbReference>
<dbReference type="PROSITE" id="PS51975">
    <property type="entry name" value="RNASE_H_2"/>
    <property type="match status" value="1"/>
</dbReference>
<feature type="domain" description="RNase H type-2" evidence="14">
    <location>
        <begin position="2"/>
        <end position="191"/>
    </location>
</feature>
<sequence>MALIAGVDEAGRGPLAGPVAAAAVILPEDHSIAGLNDSKKLSPKKREMLYDEIMNQALAVGIGTVDEKTIDHINILNGTYKAMHMALGDLDVQPDHALIDGFPLPDQIIPNKGIIKGDEKIEVIQAASIIAKVTRDRIMDKYDIIFPEYGFSGNKGYGTVKHMDALKKWKATPIHRKSFKPVRDNFPTISWYRKHRRIGWIGEKLAALFLMKKHYEILLINEYSAPYGEPDLIAEKNDKIIFVEVKTVSKEQLGSPELKIDTEKISKLEKAIDSYLMKNDITKDIRLDIITVFLGKGRPIINHYKGIDIC</sequence>
<evidence type="ECO:0000256" key="11">
    <source>
        <dbReference type="ARBA" id="ARBA00022759"/>
    </source>
</evidence>
<dbReference type="InterPro" id="IPR003509">
    <property type="entry name" value="UPF0102_YraN-like"/>
</dbReference>
<dbReference type="InterPro" id="IPR036397">
    <property type="entry name" value="RNaseH_sf"/>
</dbReference>
<evidence type="ECO:0000256" key="3">
    <source>
        <dbReference type="ARBA" id="ARBA00001946"/>
    </source>
</evidence>
<keyword evidence="13" id="KW-0464">Manganese</keyword>
<dbReference type="InterPro" id="IPR001352">
    <property type="entry name" value="RNase_HII/HIII"/>
</dbReference>
<dbReference type="FunFam" id="3.30.420.10:FF:000006">
    <property type="entry name" value="Ribonuclease HII"/>
    <property type="match status" value="1"/>
</dbReference>
<dbReference type="EC" id="3.1.26.4" evidence="6"/>
<dbReference type="GO" id="GO:0004523">
    <property type="term" value="F:RNA-DNA hybrid ribonuclease activity"/>
    <property type="evidence" value="ECO:0007669"/>
    <property type="project" value="UniProtKB-EC"/>
</dbReference>
<keyword evidence="12" id="KW-0378">Hydrolase</keyword>
<evidence type="ECO:0000256" key="5">
    <source>
        <dbReference type="ARBA" id="ARBA00007383"/>
    </source>
</evidence>
<dbReference type="PANTHER" id="PTHR10954">
    <property type="entry name" value="RIBONUCLEASE H2 SUBUNIT A"/>
    <property type="match status" value="1"/>
</dbReference>
<dbReference type="GO" id="GO:0006298">
    <property type="term" value="P:mismatch repair"/>
    <property type="evidence" value="ECO:0007669"/>
    <property type="project" value="TreeGrafter"/>
</dbReference>
<evidence type="ECO:0000256" key="12">
    <source>
        <dbReference type="ARBA" id="ARBA00022801"/>
    </source>
</evidence>
<organism evidence="15">
    <name type="scientific">marine metagenome</name>
    <dbReference type="NCBI Taxonomy" id="408172"/>
    <lineage>
        <taxon>unclassified sequences</taxon>
        <taxon>metagenomes</taxon>
        <taxon>ecological metagenomes</taxon>
    </lineage>
</organism>
<dbReference type="InterPro" id="IPR011335">
    <property type="entry name" value="Restrct_endonuc-II-like"/>
</dbReference>
<dbReference type="GO" id="GO:0043137">
    <property type="term" value="P:DNA replication, removal of RNA primer"/>
    <property type="evidence" value="ECO:0007669"/>
    <property type="project" value="TreeGrafter"/>
</dbReference>
<protein>
    <recommendedName>
        <fullName evidence="7">Ribonuclease HII</fullName>
        <ecNumber evidence="6">3.1.26.4</ecNumber>
    </recommendedName>
</protein>
<dbReference type="Gene3D" id="3.30.420.10">
    <property type="entry name" value="Ribonuclease H-like superfamily/Ribonuclease H"/>
    <property type="match status" value="1"/>
</dbReference>
<evidence type="ECO:0000256" key="2">
    <source>
        <dbReference type="ARBA" id="ARBA00001936"/>
    </source>
</evidence>
<dbReference type="InterPro" id="IPR012337">
    <property type="entry name" value="RNaseH-like_sf"/>
</dbReference>
<dbReference type="GO" id="GO:0005737">
    <property type="term" value="C:cytoplasm"/>
    <property type="evidence" value="ECO:0007669"/>
    <property type="project" value="UniProtKB-SubCell"/>
</dbReference>
<evidence type="ECO:0000256" key="7">
    <source>
        <dbReference type="ARBA" id="ARBA00019179"/>
    </source>
</evidence>
<comment type="cofactor">
    <cofactor evidence="2">
        <name>Mn(2+)</name>
        <dbReference type="ChEBI" id="CHEBI:29035"/>
    </cofactor>
</comment>
<dbReference type="AlphaFoldDB" id="A0A381UN67"/>
<dbReference type="GO" id="GO:0032299">
    <property type="term" value="C:ribonuclease H2 complex"/>
    <property type="evidence" value="ECO:0007669"/>
    <property type="project" value="TreeGrafter"/>
</dbReference>
<comment type="catalytic activity">
    <reaction evidence="1">
        <text>Endonucleolytic cleavage to 5'-phosphomonoester.</text>
        <dbReference type="EC" id="3.1.26.4"/>
    </reaction>
</comment>
<comment type="cofactor">
    <cofactor evidence="3">
        <name>Mg(2+)</name>
        <dbReference type="ChEBI" id="CHEBI:18420"/>
    </cofactor>
</comment>
<keyword evidence="10" id="KW-0479">Metal-binding</keyword>
<name>A0A381UN67_9ZZZZ</name>
<evidence type="ECO:0000256" key="13">
    <source>
        <dbReference type="ARBA" id="ARBA00023211"/>
    </source>
</evidence>
<keyword evidence="11" id="KW-0255">Endonuclease</keyword>
<comment type="similarity">
    <text evidence="5">Belongs to the RNase HII family.</text>
</comment>
<evidence type="ECO:0000256" key="4">
    <source>
        <dbReference type="ARBA" id="ARBA00004496"/>
    </source>
</evidence>
<dbReference type="CDD" id="cd07182">
    <property type="entry name" value="RNase_HII_bacteria_HII_like"/>
    <property type="match status" value="1"/>
</dbReference>
<evidence type="ECO:0000256" key="6">
    <source>
        <dbReference type="ARBA" id="ARBA00012180"/>
    </source>
</evidence>
<dbReference type="Gene3D" id="3.40.1350.10">
    <property type="match status" value="1"/>
</dbReference>
<dbReference type="EMBL" id="UINC01006560">
    <property type="protein sequence ID" value="SVA28263.1"/>
    <property type="molecule type" value="Genomic_DNA"/>
</dbReference>
<reference evidence="15" key="1">
    <citation type="submission" date="2018-05" db="EMBL/GenBank/DDBJ databases">
        <authorList>
            <person name="Lanie J.A."/>
            <person name="Ng W.-L."/>
            <person name="Kazmierczak K.M."/>
            <person name="Andrzejewski T.M."/>
            <person name="Davidsen T.M."/>
            <person name="Wayne K.J."/>
            <person name="Tettelin H."/>
            <person name="Glass J.I."/>
            <person name="Rusch D."/>
            <person name="Podicherti R."/>
            <person name="Tsui H.-C.T."/>
            <person name="Winkler M.E."/>
        </authorList>
    </citation>
    <scope>NUCLEOTIDE SEQUENCE</scope>
</reference>
<dbReference type="Pfam" id="PF02021">
    <property type="entry name" value="UPF0102"/>
    <property type="match status" value="1"/>
</dbReference>